<accession>A0A3B1BC67</accession>
<organism evidence="2">
    <name type="scientific">hydrothermal vent metagenome</name>
    <dbReference type="NCBI Taxonomy" id="652676"/>
    <lineage>
        <taxon>unclassified sequences</taxon>
        <taxon>metagenomes</taxon>
        <taxon>ecological metagenomes</taxon>
    </lineage>
</organism>
<gene>
    <name evidence="2" type="ORF">MNBD_NITROSPINAE02-1263</name>
</gene>
<dbReference type="InterPro" id="IPR011990">
    <property type="entry name" value="TPR-like_helical_dom_sf"/>
</dbReference>
<protein>
    <submittedName>
        <fullName evidence="2">Uncharacterized protein</fullName>
    </submittedName>
</protein>
<sequence>MKVKQEPWVGAPRYWHKLVEIYSDKLKANPRAHLYVPLADALLNLGRINDAIFALEDGLNVFPNSRAARIMLARISYDKGRYKIAKKILEEVVASWPDSTAAVTLLCRIYDNEMNKDSALKISLGLLDHMPDSNFAKSLVTRYTDGDRSAPRENETGPAPAPYATGMQEAAPYYEHEEIPIFEKVKAMARLETLLYRINQLKSRN</sequence>
<feature type="region of interest" description="Disordered" evidence="1">
    <location>
        <begin position="145"/>
        <end position="165"/>
    </location>
</feature>
<proteinExistence type="predicted"/>
<dbReference type="Pfam" id="PF13428">
    <property type="entry name" value="TPR_14"/>
    <property type="match status" value="1"/>
</dbReference>
<evidence type="ECO:0000313" key="2">
    <source>
        <dbReference type="EMBL" id="VAX15866.1"/>
    </source>
</evidence>
<dbReference type="SUPFAM" id="SSF48452">
    <property type="entry name" value="TPR-like"/>
    <property type="match status" value="1"/>
</dbReference>
<evidence type="ECO:0000256" key="1">
    <source>
        <dbReference type="SAM" id="MobiDB-lite"/>
    </source>
</evidence>
<feature type="compositionally biased region" description="Basic and acidic residues" evidence="1">
    <location>
        <begin position="145"/>
        <end position="155"/>
    </location>
</feature>
<reference evidence="2" key="1">
    <citation type="submission" date="2018-06" db="EMBL/GenBank/DDBJ databases">
        <authorList>
            <person name="Zhirakovskaya E."/>
        </authorList>
    </citation>
    <scope>NUCLEOTIDE SEQUENCE</scope>
</reference>
<dbReference type="AlphaFoldDB" id="A0A3B1BC67"/>
<dbReference type="Gene3D" id="1.25.40.10">
    <property type="entry name" value="Tetratricopeptide repeat domain"/>
    <property type="match status" value="1"/>
</dbReference>
<dbReference type="EMBL" id="UOGE01000002">
    <property type="protein sequence ID" value="VAX15866.1"/>
    <property type="molecule type" value="Genomic_DNA"/>
</dbReference>
<name>A0A3B1BC67_9ZZZZ</name>